<evidence type="ECO:0000313" key="3">
    <source>
        <dbReference type="Proteomes" id="UP000283095"/>
    </source>
</evidence>
<sequence length="39" mass="4375">MLKDKIEESSQGNVLQQGHEGQNPAKKEWGCPFLDSPTF</sequence>
<gene>
    <name evidence="2" type="ORF">BAOM_1366</name>
</gene>
<dbReference type="Proteomes" id="UP000283095">
    <property type="component" value="Chromosome"/>
</dbReference>
<dbReference type="AlphaFoldDB" id="A0A3T0KNJ2"/>
<feature type="region of interest" description="Disordered" evidence="1">
    <location>
        <begin position="1"/>
        <end position="39"/>
    </location>
</feature>
<dbReference type="KEGG" id="pasa:BAOM_1366"/>
<evidence type="ECO:0000313" key="2">
    <source>
        <dbReference type="EMBL" id="AZV41976.1"/>
    </source>
</evidence>
<evidence type="ECO:0000256" key="1">
    <source>
        <dbReference type="SAM" id="MobiDB-lite"/>
    </source>
</evidence>
<protein>
    <submittedName>
        <fullName evidence="2">Uncharacterized protein</fullName>
    </submittedName>
</protein>
<dbReference type="EMBL" id="CP026095">
    <property type="protein sequence ID" value="AZV41976.1"/>
    <property type="molecule type" value="Genomic_DNA"/>
</dbReference>
<proteinExistence type="predicted"/>
<organism evidence="2 3">
    <name type="scientific">Peribacillus asahii</name>
    <dbReference type="NCBI Taxonomy" id="228899"/>
    <lineage>
        <taxon>Bacteria</taxon>
        <taxon>Bacillati</taxon>
        <taxon>Bacillota</taxon>
        <taxon>Bacilli</taxon>
        <taxon>Bacillales</taxon>
        <taxon>Bacillaceae</taxon>
        <taxon>Peribacillus</taxon>
    </lineage>
</organism>
<feature type="compositionally biased region" description="Polar residues" evidence="1">
    <location>
        <begin position="9"/>
        <end position="20"/>
    </location>
</feature>
<reference evidence="2 3" key="1">
    <citation type="submission" date="2018-01" db="EMBL/GenBank/DDBJ databases">
        <title>Bacillus asahii Genome sequencing and assembly.</title>
        <authorList>
            <person name="Jiang H."/>
            <person name="Feng Y."/>
            <person name="Zhao F."/>
            <person name="Lin X."/>
        </authorList>
    </citation>
    <scope>NUCLEOTIDE SEQUENCE [LARGE SCALE GENOMIC DNA]</scope>
    <source>
        <strain evidence="2 3">OM18</strain>
    </source>
</reference>
<name>A0A3T0KNJ2_9BACI</name>
<accession>A0A3T0KNJ2</accession>